<reference evidence="1 2" key="1">
    <citation type="submission" date="2013-04" db="EMBL/GenBank/DDBJ databases">
        <authorList>
            <person name="Harkins D.M."/>
            <person name="Durkin A.S."/>
            <person name="Brinkac L.M."/>
            <person name="Haft D.H."/>
            <person name="Selengut J.D."/>
            <person name="Sanka R."/>
            <person name="DePew J."/>
            <person name="Purushe J."/>
            <person name="Hartskeerl R.A."/>
            <person name="Ahmed A."/>
            <person name="van der Linden H."/>
            <person name="Goris M.G.A."/>
            <person name="Vinetz J.M."/>
            <person name="Sutton G.G."/>
            <person name="Nierman W.C."/>
            <person name="Fouts D.E."/>
        </authorList>
    </citation>
    <scope>NUCLEOTIDE SEQUENCE [LARGE SCALE GENOMIC DNA]</scope>
    <source>
        <strain evidence="1 2">Sao Paulo</strain>
    </source>
</reference>
<sequence length="41" mass="4767">MQFRFSKTNDLHLVQVMEKAGFVLTIKDWFGTIPSPLRGKE</sequence>
<evidence type="ECO:0000313" key="1">
    <source>
        <dbReference type="EMBL" id="EOQ89409.1"/>
    </source>
</evidence>
<evidence type="ECO:0000313" key="2">
    <source>
        <dbReference type="Proteomes" id="UP000013996"/>
    </source>
</evidence>
<name>A0A5E8HDU2_9LEPT</name>
<dbReference type="Proteomes" id="UP000013996">
    <property type="component" value="Unassembled WGS sequence"/>
</dbReference>
<gene>
    <name evidence="1" type="ORF">LEP1GSC202_0740</name>
</gene>
<dbReference type="AlphaFoldDB" id="A0A5E8HDU2"/>
<dbReference type="EMBL" id="AOGX02000015">
    <property type="protein sequence ID" value="EOQ89409.1"/>
    <property type="molecule type" value="Genomic_DNA"/>
</dbReference>
<dbReference type="STRING" id="1249483.LEP1GSC202_0740"/>
<protein>
    <submittedName>
        <fullName evidence="1">Uncharacterized protein</fullName>
    </submittedName>
</protein>
<comment type="caution">
    <text evidence="1">The sequence shown here is derived from an EMBL/GenBank/DDBJ whole genome shotgun (WGS) entry which is preliminary data.</text>
</comment>
<organism evidence="1 2">
    <name type="scientific">Leptospira yanagawae serovar Saopaulo str. Sao Paulo = ATCC 700523</name>
    <dbReference type="NCBI Taxonomy" id="1249483"/>
    <lineage>
        <taxon>Bacteria</taxon>
        <taxon>Pseudomonadati</taxon>
        <taxon>Spirochaetota</taxon>
        <taxon>Spirochaetia</taxon>
        <taxon>Leptospirales</taxon>
        <taxon>Leptospiraceae</taxon>
        <taxon>Leptospira</taxon>
    </lineage>
</organism>
<proteinExistence type="predicted"/>
<accession>A0A5E8HDU2</accession>